<organism evidence="2">
    <name type="scientific">Magnetospirillum gryphiswaldense</name>
    <dbReference type="NCBI Taxonomy" id="55518"/>
    <lineage>
        <taxon>Bacteria</taxon>
        <taxon>Pseudomonadati</taxon>
        <taxon>Pseudomonadota</taxon>
        <taxon>Alphaproteobacteria</taxon>
        <taxon>Rhodospirillales</taxon>
        <taxon>Rhodospirillaceae</taxon>
        <taxon>Magnetospirillum</taxon>
    </lineage>
</organism>
<feature type="chain" id="PRO_5002673232" description="Secreted protein" evidence="1">
    <location>
        <begin position="19"/>
        <end position="243"/>
    </location>
</feature>
<evidence type="ECO:0000256" key="1">
    <source>
        <dbReference type="SAM" id="SignalP"/>
    </source>
</evidence>
<evidence type="ECO:0008006" key="3">
    <source>
        <dbReference type="Google" id="ProtNLM"/>
    </source>
</evidence>
<name>A4U259_9PROT</name>
<dbReference type="AlphaFoldDB" id="A4U259"/>
<accession>A4U259</accession>
<gene>
    <name evidence="2" type="ORF">MGR_0685</name>
</gene>
<keyword evidence="1" id="KW-0732">Signal</keyword>
<dbReference type="RefSeq" id="WP_158699491.1">
    <property type="nucleotide sequence ID" value="NZ_CP027527.1"/>
</dbReference>
<evidence type="ECO:0000313" key="2">
    <source>
        <dbReference type="EMBL" id="CAM76966.1"/>
    </source>
</evidence>
<dbReference type="EMBL" id="CU459003">
    <property type="protein sequence ID" value="CAM76966.1"/>
    <property type="molecule type" value="Genomic_DNA"/>
</dbReference>
<feature type="signal peptide" evidence="1">
    <location>
        <begin position="1"/>
        <end position="18"/>
    </location>
</feature>
<reference evidence="2" key="1">
    <citation type="journal article" date="2007" name="J. Bacteriol.">
        <title>Comparative genome analysis of four magnetotactic bacteria reveals a complex set of group-specific genes implicated in magnetosome biomineralization and function.</title>
        <authorList>
            <person name="Richter M."/>
            <person name="Kube M."/>
            <person name="Bazylinski D.A."/>
            <person name="Lombardot T."/>
            <person name="Gloeckner F.O."/>
            <person name="Reinhardt R."/>
            <person name="Schueler D."/>
        </authorList>
    </citation>
    <scope>NUCLEOTIDE SEQUENCE</scope>
    <source>
        <strain evidence="2">MSR-1</strain>
    </source>
</reference>
<proteinExistence type="predicted"/>
<sequence length="243" mass="24778">MRRLVLACFAMFSSPVLAEDLVVLRSSVASIRVGQIVDGGAVLALPAGGQVTLMTAQGKAVSLNGPYQGIPSPQAADSGDRNLLSALSGLASRGGVETSALGAYRNPPLGAGANQARLSKAGDINPFDNDTQCAVSGKTNILRIKFMPKGGAATLAVDSGQAVTLDVKDGRALWPQAVPMTDTADYVVVSDSAQAPGRFKLRVLASDDFSEGNLGAQLAAMGCDGQARVLLSGVIRAAKPVGE</sequence>
<protein>
    <recommendedName>
        <fullName evidence="3">Secreted protein</fullName>
    </recommendedName>
</protein>